<gene>
    <name evidence="2" type="ORF">KUDE01_016275</name>
</gene>
<keyword evidence="3" id="KW-1185">Reference proteome</keyword>
<organism evidence="2 3">
    <name type="scientific">Dissostichus eleginoides</name>
    <name type="common">Patagonian toothfish</name>
    <name type="synonym">Dissostichus amissus</name>
    <dbReference type="NCBI Taxonomy" id="100907"/>
    <lineage>
        <taxon>Eukaryota</taxon>
        <taxon>Metazoa</taxon>
        <taxon>Chordata</taxon>
        <taxon>Craniata</taxon>
        <taxon>Vertebrata</taxon>
        <taxon>Euteleostomi</taxon>
        <taxon>Actinopterygii</taxon>
        <taxon>Neopterygii</taxon>
        <taxon>Teleostei</taxon>
        <taxon>Neoteleostei</taxon>
        <taxon>Acanthomorphata</taxon>
        <taxon>Eupercaria</taxon>
        <taxon>Perciformes</taxon>
        <taxon>Notothenioidei</taxon>
        <taxon>Nototheniidae</taxon>
        <taxon>Dissostichus</taxon>
    </lineage>
</organism>
<accession>A0AAD9C962</accession>
<sequence>PLPMLPLNPLPFPSPCMTRRRGEWGVCRKSPETLRLGSVYEHSQPQETSRGKRCLSLKPPAPQPPLLSFSPAVDLGPESLRKVK</sequence>
<evidence type="ECO:0000313" key="3">
    <source>
        <dbReference type="Proteomes" id="UP001228049"/>
    </source>
</evidence>
<dbReference type="Proteomes" id="UP001228049">
    <property type="component" value="Unassembled WGS sequence"/>
</dbReference>
<feature type="non-terminal residue" evidence="2">
    <location>
        <position position="1"/>
    </location>
</feature>
<evidence type="ECO:0000313" key="2">
    <source>
        <dbReference type="EMBL" id="KAK1896732.1"/>
    </source>
</evidence>
<name>A0AAD9C962_DISEL</name>
<feature type="non-terminal residue" evidence="2">
    <location>
        <position position="84"/>
    </location>
</feature>
<proteinExistence type="predicted"/>
<comment type="caution">
    <text evidence="2">The sequence shown here is derived from an EMBL/GenBank/DDBJ whole genome shotgun (WGS) entry which is preliminary data.</text>
</comment>
<dbReference type="EMBL" id="JASDAP010000009">
    <property type="protein sequence ID" value="KAK1896732.1"/>
    <property type="molecule type" value="Genomic_DNA"/>
</dbReference>
<reference evidence="2" key="1">
    <citation type="submission" date="2023-04" db="EMBL/GenBank/DDBJ databases">
        <title>Chromosome-level genome of Chaenocephalus aceratus.</title>
        <authorList>
            <person name="Park H."/>
        </authorList>
    </citation>
    <scope>NUCLEOTIDE SEQUENCE</scope>
    <source>
        <strain evidence="2">DE</strain>
        <tissue evidence="2">Muscle</tissue>
    </source>
</reference>
<evidence type="ECO:0000256" key="1">
    <source>
        <dbReference type="SAM" id="MobiDB-lite"/>
    </source>
</evidence>
<protein>
    <submittedName>
        <fullName evidence="2">Uncharacterized protein</fullName>
    </submittedName>
</protein>
<feature type="region of interest" description="Disordered" evidence="1">
    <location>
        <begin position="38"/>
        <end position="84"/>
    </location>
</feature>
<dbReference type="AlphaFoldDB" id="A0AAD9C962"/>